<keyword evidence="6" id="KW-1185">Reference proteome</keyword>
<sequence length="99" mass="11583">MKAPKKPLSAFMIFSIEKRQDVAQEHPEFRANDILKTIALMWKNMSDDEKHVYNQLQKEGRQAYEQEIAVYNQKNMNANIRATNNQRGNDDDSDDYDAC</sequence>
<protein>
    <recommendedName>
        <fullName evidence="4">HMG box domain-containing protein</fullName>
    </recommendedName>
</protein>
<dbReference type="OrthoDB" id="448466at2759"/>
<dbReference type="SUPFAM" id="SSF47095">
    <property type="entry name" value="HMG-box"/>
    <property type="match status" value="1"/>
</dbReference>
<comment type="caution">
    <text evidence="5">The sequence shown here is derived from an EMBL/GenBank/DDBJ whole genome shotgun (WGS) entry which is preliminary data.</text>
</comment>
<evidence type="ECO:0000313" key="5">
    <source>
        <dbReference type="EMBL" id="OMJ79049.1"/>
    </source>
</evidence>
<name>A0A1R2BQD8_9CILI</name>
<dbReference type="Gene3D" id="1.10.30.10">
    <property type="entry name" value="High mobility group box domain"/>
    <property type="match status" value="1"/>
</dbReference>
<dbReference type="PANTHER" id="PTHR48112">
    <property type="entry name" value="HIGH MOBILITY GROUP PROTEIN DSP1"/>
    <property type="match status" value="1"/>
</dbReference>
<evidence type="ECO:0000256" key="3">
    <source>
        <dbReference type="SAM" id="MobiDB-lite"/>
    </source>
</evidence>
<organism evidence="5 6">
    <name type="scientific">Stentor coeruleus</name>
    <dbReference type="NCBI Taxonomy" id="5963"/>
    <lineage>
        <taxon>Eukaryota</taxon>
        <taxon>Sar</taxon>
        <taxon>Alveolata</taxon>
        <taxon>Ciliophora</taxon>
        <taxon>Postciliodesmatophora</taxon>
        <taxon>Heterotrichea</taxon>
        <taxon>Heterotrichida</taxon>
        <taxon>Stentoridae</taxon>
        <taxon>Stentor</taxon>
    </lineage>
</organism>
<dbReference type="CDD" id="cd00084">
    <property type="entry name" value="HMG-box_SF"/>
    <property type="match status" value="1"/>
</dbReference>
<evidence type="ECO:0000256" key="1">
    <source>
        <dbReference type="ARBA" id="ARBA00023125"/>
    </source>
</evidence>
<evidence type="ECO:0000256" key="2">
    <source>
        <dbReference type="PROSITE-ProRule" id="PRU00267"/>
    </source>
</evidence>
<dbReference type="InterPro" id="IPR050342">
    <property type="entry name" value="HMGB"/>
</dbReference>
<dbReference type="PROSITE" id="PS50118">
    <property type="entry name" value="HMG_BOX_2"/>
    <property type="match status" value="1"/>
</dbReference>
<gene>
    <name evidence="5" type="ORF">SteCoe_20994</name>
</gene>
<accession>A0A1R2BQD8</accession>
<dbReference type="GO" id="GO:0005634">
    <property type="term" value="C:nucleus"/>
    <property type="evidence" value="ECO:0007669"/>
    <property type="project" value="UniProtKB-UniRule"/>
</dbReference>
<keyword evidence="2" id="KW-0539">Nucleus</keyword>
<dbReference type="Proteomes" id="UP000187209">
    <property type="component" value="Unassembled WGS sequence"/>
</dbReference>
<feature type="region of interest" description="Disordered" evidence="3">
    <location>
        <begin position="79"/>
        <end position="99"/>
    </location>
</feature>
<dbReference type="EMBL" id="MPUH01000490">
    <property type="protein sequence ID" value="OMJ79049.1"/>
    <property type="molecule type" value="Genomic_DNA"/>
</dbReference>
<dbReference type="PRINTS" id="PR00886">
    <property type="entry name" value="HIGHMOBLTY12"/>
</dbReference>
<dbReference type="InterPro" id="IPR009071">
    <property type="entry name" value="HMG_box_dom"/>
</dbReference>
<proteinExistence type="predicted"/>
<evidence type="ECO:0000259" key="4">
    <source>
        <dbReference type="PROSITE" id="PS50118"/>
    </source>
</evidence>
<reference evidence="5 6" key="1">
    <citation type="submission" date="2016-11" db="EMBL/GenBank/DDBJ databases">
        <title>The macronuclear genome of Stentor coeruleus: a giant cell with tiny introns.</title>
        <authorList>
            <person name="Slabodnick M."/>
            <person name="Ruby J.G."/>
            <person name="Reiff S.B."/>
            <person name="Swart E.C."/>
            <person name="Gosai S."/>
            <person name="Prabakaran S."/>
            <person name="Witkowska E."/>
            <person name="Larue G.E."/>
            <person name="Fisher S."/>
            <person name="Freeman R.M."/>
            <person name="Gunawardena J."/>
            <person name="Chu W."/>
            <person name="Stover N.A."/>
            <person name="Gregory B.D."/>
            <person name="Nowacki M."/>
            <person name="Derisi J."/>
            <person name="Roy S.W."/>
            <person name="Marshall W.F."/>
            <person name="Sood P."/>
        </authorList>
    </citation>
    <scope>NUCLEOTIDE SEQUENCE [LARGE SCALE GENOMIC DNA]</scope>
    <source>
        <strain evidence="5">WM001</strain>
    </source>
</reference>
<feature type="domain" description="HMG box" evidence="4">
    <location>
        <begin position="4"/>
        <end position="72"/>
    </location>
</feature>
<dbReference type="SMART" id="SM00398">
    <property type="entry name" value="HMG"/>
    <property type="match status" value="1"/>
</dbReference>
<feature type="DNA-binding region" description="HMG box" evidence="2">
    <location>
        <begin position="4"/>
        <end position="72"/>
    </location>
</feature>
<dbReference type="GO" id="GO:0003677">
    <property type="term" value="F:DNA binding"/>
    <property type="evidence" value="ECO:0007669"/>
    <property type="project" value="UniProtKB-UniRule"/>
</dbReference>
<dbReference type="InterPro" id="IPR036910">
    <property type="entry name" value="HMG_box_dom_sf"/>
</dbReference>
<dbReference type="AlphaFoldDB" id="A0A1R2BQD8"/>
<evidence type="ECO:0000313" key="6">
    <source>
        <dbReference type="Proteomes" id="UP000187209"/>
    </source>
</evidence>
<dbReference type="Pfam" id="PF00505">
    <property type="entry name" value="HMG_box"/>
    <property type="match status" value="1"/>
</dbReference>
<keyword evidence="1 2" id="KW-0238">DNA-binding</keyword>